<sequence>MVESHVVDILGIKMVLDVPNECLRSPFYPHKIIYFRDMQWPPGSDSPCFFFNALSHSLHEEGFSKWPLPSHVEAIELPERIVDLFDKGCEVDKPELFVGRILPKVKSVFGPEYILDSVQLRFIGERNIIPIQLSDPTFFKSPSSGRFRPSVTFTVEEPCLMDSKTLSFLDPSGVFILMNGYNSFHSQIKSLIEREANTRLVSKKQRGTSEELVKYWAEILKKKHEFIARISRK</sequence>
<organism evidence="1 2">
    <name type="scientific">Chitinophaga eiseniae</name>
    <dbReference type="NCBI Taxonomy" id="634771"/>
    <lineage>
        <taxon>Bacteria</taxon>
        <taxon>Pseudomonadati</taxon>
        <taxon>Bacteroidota</taxon>
        <taxon>Chitinophagia</taxon>
        <taxon>Chitinophagales</taxon>
        <taxon>Chitinophagaceae</taxon>
        <taxon>Chitinophaga</taxon>
    </lineage>
</organism>
<gene>
    <name evidence="1" type="ORF">HGH91_05320</name>
</gene>
<protein>
    <submittedName>
        <fullName evidence="1">Uncharacterized protein</fullName>
    </submittedName>
</protein>
<accession>A0A847SE39</accession>
<name>A0A847SE39_9BACT</name>
<evidence type="ECO:0000313" key="1">
    <source>
        <dbReference type="EMBL" id="NLR78033.1"/>
    </source>
</evidence>
<dbReference type="AlphaFoldDB" id="A0A847SE39"/>
<dbReference type="Proteomes" id="UP000552864">
    <property type="component" value="Unassembled WGS sequence"/>
</dbReference>
<comment type="caution">
    <text evidence="1">The sequence shown here is derived from an EMBL/GenBank/DDBJ whole genome shotgun (WGS) entry which is preliminary data.</text>
</comment>
<keyword evidence="2" id="KW-1185">Reference proteome</keyword>
<proteinExistence type="predicted"/>
<dbReference type="EMBL" id="JABAHZ010000001">
    <property type="protein sequence ID" value="NLR78033.1"/>
    <property type="molecule type" value="Genomic_DNA"/>
</dbReference>
<evidence type="ECO:0000313" key="2">
    <source>
        <dbReference type="Proteomes" id="UP000552864"/>
    </source>
</evidence>
<dbReference type="RefSeq" id="WP_168737387.1">
    <property type="nucleotide sequence ID" value="NZ_JABAHZ010000001.1"/>
</dbReference>
<reference evidence="1 2" key="1">
    <citation type="submission" date="2020-04" db="EMBL/GenBank/DDBJ databases">
        <authorList>
            <person name="Yin C."/>
        </authorList>
    </citation>
    <scope>NUCLEOTIDE SEQUENCE [LARGE SCALE GENOMIC DNA]</scope>
    <source>
        <strain evidence="1 2">Ak56</strain>
    </source>
</reference>